<proteinExistence type="predicted"/>
<evidence type="ECO:0000313" key="1">
    <source>
        <dbReference type="EMBL" id="KAE8961571.1"/>
    </source>
</evidence>
<evidence type="ECO:0008006" key="3">
    <source>
        <dbReference type="Google" id="ProtNLM"/>
    </source>
</evidence>
<accession>A0A6A3GX00</accession>
<dbReference type="Proteomes" id="UP000460718">
    <property type="component" value="Unassembled WGS sequence"/>
</dbReference>
<organism evidence="1 2">
    <name type="scientific">Phytophthora fragariae</name>
    <dbReference type="NCBI Taxonomy" id="53985"/>
    <lineage>
        <taxon>Eukaryota</taxon>
        <taxon>Sar</taxon>
        <taxon>Stramenopiles</taxon>
        <taxon>Oomycota</taxon>
        <taxon>Peronosporomycetes</taxon>
        <taxon>Peronosporales</taxon>
        <taxon>Peronosporaceae</taxon>
        <taxon>Phytophthora</taxon>
    </lineage>
</organism>
<dbReference type="AlphaFoldDB" id="A0A6A3GX00"/>
<sequence length="388" mass="43555">MQKKVVRPPASYFQSSFPPAGSTNLAADMGHPASHERSQFVDLKIDCGSGRSWHFCKHCHRAYNASKLPNGTYSLPEPKRIKGRIENFKSHLKRCEHFIAHGSSTGSSDAATANPTVGGLLCSGDGASTLSQQNPRKQTRIDDYYVGFFEENERQLFERVILEFQADNNLPDTFIERKSTYRLLHLAHTMMIDVSPLPNRKKLGGPVLDRYALACEDDESTALLECQKTTEGRVNFLSDVWQNIARAHLLGCLLWLYGKQLTYGLFQTGSRHDGVAIAAQMERVMIDMQREGWNIGAVVTDNAGQCVLKSEYATVTKNASDAVNAINASSSKWLVEVQQCMRDTYGYELCLQQLCETRWNSVHACFASLLRVRSALEMLELKFRKDSE</sequence>
<reference evidence="1 2" key="1">
    <citation type="submission" date="2018-09" db="EMBL/GenBank/DDBJ databases">
        <title>Genomic investigation of the strawberry pathogen Phytophthora fragariae indicates pathogenicity is determined by transcriptional variation in three key races.</title>
        <authorList>
            <person name="Adams T.M."/>
            <person name="Armitage A.D."/>
            <person name="Sobczyk M.K."/>
            <person name="Bates H.J."/>
            <person name="Dunwell J.M."/>
            <person name="Nellist C.F."/>
            <person name="Harrison R.J."/>
        </authorList>
    </citation>
    <scope>NUCLEOTIDE SEQUENCE [LARGE SCALE GENOMIC DNA]</scope>
    <source>
        <strain evidence="1 2">SCRP245</strain>
    </source>
</reference>
<name>A0A6A3GX00_9STRA</name>
<dbReference type="EMBL" id="QXFW01005584">
    <property type="protein sequence ID" value="KAE8961571.1"/>
    <property type="molecule type" value="Genomic_DNA"/>
</dbReference>
<dbReference type="SUPFAM" id="SSF53098">
    <property type="entry name" value="Ribonuclease H-like"/>
    <property type="match status" value="1"/>
</dbReference>
<evidence type="ECO:0000313" key="2">
    <source>
        <dbReference type="Proteomes" id="UP000460718"/>
    </source>
</evidence>
<protein>
    <recommendedName>
        <fullName evidence="3">DUF659 domain-containing protein</fullName>
    </recommendedName>
</protein>
<comment type="caution">
    <text evidence="1">The sequence shown here is derived from an EMBL/GenBank/DDBJ whole genome shotgun (WGS) entry which is preliminary data.</text>
</comment>
<dbReference type="InterPro" id="IPR012337">
    <property type="entry name" value="RNaseH-like_sf"/>
</dbReference>
<gene>
    <name evidence="1" type="ORF">PF011_g29700</name>
</gene>